<protein>
    <submittedName>
        <fullName evidence="2">Uncharacterized protein</fullName>
    </submittedName>
</protein>
<organism evidence="2 3">
    <name type="scientific">Streptomyces humicola</name>
    <dbReference type="NCBI Taxonomy" id="2953240"/>
    <lineage>
        <taxon>Bacteria</taxon>
        <taxon>Bacillati</taxon>
        <taxon>Actinomycetota</taxon>
        <taxon>Actinomycetes</taxon>
        <taxon>Kitasatosporales</taxon>
        <taxon>Streptomycetaceae</taxon>
        <taxon>Streptomyces</taxon>
    </lineage>
</organism>
<evidence type="ECO:0000256" key="1">
    <source>
        <dbReference type="SAM" id="SignalP"/>
    </source>
</evidence>
<reference evidence="2" key="1">
    <citation type="submission" date="2022-06" db="EMBL/GenBank/DDBJ databases">
        <title>Draft genome sequence of Streptomyces sp. RB6PN25 isolated from peat swamp forest in Thailand.</title>
        <authorList>
            <person name="Duangmal K."/>
            <person name="Klaysubun C."/>
        </authorList>
    </citation>
    <scope>NUCLEOTIDE SEQUENCE</scope>
    <source>
        <strain evidence="2">RB6PN25</strain>
    </source>
</reference>
<feature type="signal peptide" evidence="1">
    <location>
        <begin position="1"/>
        <end position="29"/>
    </location>
</feature>
<evidence type="ECO:0000313" key="2">
    <source>
        <dbReference type="EMBL" id="MCQ4079439.1"/>
    </source>
</evidence>
<feature type="chain" id="PRO_5045446264" evidence="1">
    <location>
        <begin position="30"/>
        <end position="66"/>
    </location>
</feature>
<dbReference type="EMBL" id="JANFNG010000001">
    <property type="protein sequence ID" value="MCQ4079439.1"/>
    <property type="molecule type" value="Genomic_DNA"/>
</dbReference>
<dbReference type="Proteomes" id="UP001057702">
    <property type="component" value="Unassembled WGS sequence"/>
</dbReference>
<accession>A0ABT1PP56</accession>
<proteinExistence type="predicted"/>
<sequence length="66" mass="7692">MRAQRILGVTVASVALAMTGLVGPTAAQASDFGRHHHRHHHHHHHYRDCWRHHHWVRCRGRRGDGR</sequence>
<evidence type="ECO:0000313" key="3">
    <source>
        <dbReference type="Proteomes" id="UP001057702"/>
    </source>
</evidence>
<dbReference type="RefSeq" id="WP_255918285.1">
    <property type="nucleotide sequence ID" value="NZ_JANFNG010000001.1"/>
</dbReference>
<name>A0ABT1PP56_9ACTN</name>
<gene>
    <name evidence="2" type="ORF">NGB36_02185</name>
</gene>
<comment type="caution">
    <text evidence="2">The sequence shown here is derived from an EMBL/GenBank/DDBJ whole genome shotgun (WGS) entry which is preliminary data.</text>
</comment>
<keyword evidence="1" id="KW-0732">Signal</keyword>
<keyword evidence="3" id="KW-1185">Reference proteome</keyword>